<organism evidence="2 3">
    <name type="scientific">Purpureocillium lilacinum</name>
    <name type="common">Paecilomyces lilacinus</name>
    <dbReference type="NCBI Taxonomy" id="33203"/>
    <lineage>
        <taxon>Eukaryota</taxon>
        <taxon>Fungi</taxon>
        <taxon>Dikarya</taxon>
        <taxon>Ascomycota</taxon>
        <taxon>Pezizomycotina</taxon>
        <taxon>Sordariomycetes</taxon>
        <taxon>Hypocreomycetidae</taxon>
        <taxon>Hypocreales</taxon>
        <taxon>Ophiocordycipitaceae</taxon>
        <taxon>Purpureocillium</taxon>
    </lineage>
</organism>
<feature type="region of interest" description="Disordered" evidence="1">
    <location>
        <begin position="1"/>
        <end position="55"/>
    </location>
</feature>
<feature type="compositionally biased region" description="Polar residues" evidence="1">
    <location>
        <begin position="11"/>
        <end position="29"/>
    </location>
</feature>
<evidence type="ECO:0000256" key="1">
    <source>
        <dbReference type="SAM" id="MobiDB-lite"/>
    </source>
</evidence>
<comment type="caution">
    <text evidence="2">The sequence shown here is derived from an EMBL/GenBank/DDBJ whole genome shotgun (WGS) entry which is preliminary data.</text>
</comment>
<proteinExistence type="predicted"/>
<evidence type="ECO:0000313" key="2">
    <source>
        <dbReference type="EMBL" id="PWI66219.1"/>
    </source>
</evidence>
<name>A0A2U3DVE9_PURLI</name>
<dbReference type="Proteomes" id="UP000245956">
    <property type="component" value="Unassembled WGS sequence"/>
</dbReference>
<accession>A0A2U3DVE9</accession>
<feature type="region of interest" description="Disordered" evidence="1">
    <location>
        <begin position="175"/>
        <end position="204"/>
    </location>
</feature>
<evidence type="ECO:0000313" key="3">
    <source>
        <dbReference type="Proteomes" id="UP000245956"/>
    </source>
</evidence>
<gene>
    <name evidence="2" type="ORF">PCL_05184</name>
</gene>
<feature type="region of interest" description="Disordered" evidence="1">
    <location>
        <begin position="90"/>
        <end position="135"/>
    </location>
</feature>
<reference evidence="2 3" key="1">
    <citation type="journal article" date="2016" name="Front. Microbiol.">
        <title>Genome and transcriptome sequences reveal the specific parasitism of the nematophagous Purpureocillium lilacinum 36-1.</title>
        <authorList>
            <person name="Xie J."/>
            <person name="Li S."/>
            <person name="Mo C."/>
            <person name="Xiao X."/>
            <person name="Peng D."/>
            <person name="Wang G."/>
            <person name="Xiao Y."/>
        </authorList>
    </citation>
    <scope>NUCLEOTIDE SEQUENCE [LARGE SCALE GENOMIC DNA]</scope>
    <source>
        <strain evidence="2 3">36-1</strain>
    </source>
</reference>
<protein>
    <submittedName>
        <fullName evidence="2">Uncharacterized protein</fullName>
    </submittedName>
</protein>
<dbReference type="AlphaFoldDB" id="A0A2U3DVE9"/>
<dbReference type="EMBL" id="LCWV01000026">
    <property type="protein sequence ID" value="PWI66219.1"/>
    <property type="molecule type" value="Genomic_DNA"/>
</dbReference>
<sequence length="358" mass="38851">MYLRHRGAGTTCESQSQSQSRQPTFNQSHLPPERVNPAQLPKVNVPTTSSGGGGDARMPNRTVGCCCCCRRQGPLRNATQTILECRGCQSRRHKPTADAGGGRPDTHTQTHTHSLSRGLPPLKPSSQHPLHSFHPGHCRRAKRLLRRAPAQISLTSLAVGCSLYAAVGETECHPAAADPLPARRTGIRLDTRPSGPAPRHAPFTATHLTSPSVQQARLHASAMSTFAGPLRLLRHPAFCLLAPSRYQAAHSTRPLESRGKLIRAHQGFGIGRQIPTDTSLGDTRNRAVVIVPDTSCQFHVTSCMHNSPSSQIVNLRCAPHGASRAALPQLFRVPSQYSCALDSYRPPPVSWSKRLEMV</sequence>